<evidence type="ECO:0000313" key="1">
    <source>
        <dbReference type="EMBL" id="GAJ04196.1"/>
    </source>
</evidence>
<accession>X1UWC9</accession>
<dbReference type="EMBL" id="BARW01030264">
    <property type="protein sequence ID" value="GAJ04196.1"/>
    <property type="molecule type" value="Genomic_DNA"/>
</dbReference>
<dbReference type="AlphaFoldDB" id="X1UWC9"/>
<gene>
    <name evidence="1" type="ORF">S12H4_48423</name>
</gene>
<protein>
    <submittedName>
        <fullName evidence="1">Uncharacterized protein</fullName>
    </submittedName>
</protein>
<name>X1UWC9_9ZZZZ</name>
<sequence>MITRPKIWTAKKEHTCGICEKPIQKGEPFVMTGLIGGGSNITYPAHPQCDGWDLDELLEKRRHEVQP</sequence>
<comment type="caution">
    <text evidence="1">The sequence shown here is derived from an EMBL/GenBank/DDBJ whole genome shotgun (WGS) entry which is preliminary data.</text>
</comment>
<reference evidence="1" key="1">
    <citation type="journal article" date="2014" name="Front. Microbiol.">
        <title>High frequency of phylogenetically diverse reductive dehalogenase-homologous genes in deep subseafloor sedimentary metagenomes.</title>
        <authorList>
            <person name="Kawai M."/>
            <person name="Futagami T."/>
            <person name="Toyoda A."/>
            <person name="Takaki Y."/>
            <person name="Nishi S."/>
            <person name="Hori S."/>
            <person name="Arai W."/>
            <person name="Tsubouchi T."/>
            <person name="Morono Y."/>
            <person name="Uchiyama I."/>
            <person name="Ito T."/>
            <person name="Fujiyama A."/>
            <person name="Inagaki F."/>
            <person name="Takami H."/>
        </authorList>
    </citation>
    <scope>NUCLEOTIDE SEQUENCE</scope>
    <source>
        <strain evidence="1">Expedition CK06-06</strain>
    </source>
</reference>
<proteinExistence type="predicted"/>
<organism evidence="1">
    <name type="scientific">marine sediment metagenome</name>
    <dbReference type="NCBI Taxonomy" id="412755"/>
    <lineage>
        <taxon>unclassified sequences</taxon>
        <taxon>metagenomes</taxon>
        <taxon>ecological metagenomes</taxon>
    </lineage>
</organism>